<dbReference type="InterPro" id="IPR009012">
    <property type="entry name" value="GrpE_head"/>
</dbReference>
<evidence type="ECO:0000313" key="15">
    <source>
        <dbReference type="EMBL" id="OGD23671.1"/>
    </source>
</evidence>
<dbReference type="GO" id="GO:0051087">
    <property type="term" value="F:protein-folding chaperone binding"/>
    <property type="evidence" value="ECO:0007669"/>
    <property type="project" value="InterPro"/>
</dbReference>
<dbReference type="PANTHER" id="PTHR21237:SF23">
    <property type="entry name" value="GRPE PROTEIN HOMOLOG, MITOCHONDRIAL"/>
    <property type="match status" value="1"/>
</dbReference>
<dbReference type="PROSITE" id="PS01071">
    <property type="entry name" value="GRPE"/>
    <property type="match status" value="1"/>
</dbReference>
<evidence type="ECO:0000256" key="7">
    <source>
        <dbReference type="ARBA" id="ARBA00053401"/>
    </source>
</evidence>
<keyword evidence="13" id="KW-0175">Coiled coil</keyword>
<keyword evidence="4 10" id="KW-0963">Cytoplasm</keyword>
<dbReference type="PANTHER" id="PTHR21237">
    <property type="entry name" value="GRPE PROTEIN"/>
    <property type="match status" value="1"/>
</dbReference>
<dbReference type="GO" id="GO:0042803">
    <property type="term" value="F:protein homodimerization activity"/>
    <property type="evidence" value="ECO:0007669"/>
    <property type="project" value="InterPro"/>
</dbReference>
<dbReference type="GO" id="GO:0006457">
    <property type="term" value="P:protein folding"/>
    <property type="evidence" value="ECO:0007669"/>
    <property type="project" value="InterPro"/>
</dbReference>
<sequence>MDIHDESEKNNKDEKMPETAPTEIEALTIRLEQCEKEKNEFLELSQRMKADLMNFKKDQERTMQSFMQFAAHDVIEKFLPVLDSIALALKHVPKDLEQNGWVKGITSIKQLIDAMLKDINVTEITTTGMQFDPAIHEAVSQEESDEHDGKVTEELQKGYMLGGKVLRAAKVKIGHKKE</sequence>
<proteinExistence type="inferred from homology"/>
<organism evidence="15 16">
    <name type="scientific">Candidatus Azambacteria bacterium RBG_16_47_10</name>
    <dbReference type="NCBI Taxonomy" id="1797292"/>
    <lineage>
        <taxon>Bacteria</taxon>
        <taxon>Candidatus Azamiibacteriota</taxon>
    </lineage>
</organism>
<feature type="region of interest" description="Disordered" evidence="14">
    <location>
        <begin position="1"/>
        <end position="22"/>
    </location>
</feature>
<dbReference type="FunFam" id="2.30.22.10:FF:000001">
    <property type="entry name" value="Protein GrpE"/>
    <property type="match status" value="1"/>
</dbReference>
<comment type="subcellular location">
    <subcellularLocation>
        <location evidence="1 10">Cytoplasm</location>
    </subcellularLocation>
</comment>
<name>A0A1F5AZ58_9BACT</name>
<feature type="coiled-coil region" evidence="13">
    <location>
        <begin position="24"/>
        <end position="51"/>
    </location>
</feature>
<dbReference type="Gene3D" id="3.90.20.20">
    <property type="match status" value="1"/>
</dbReference>
<dbReference type="InterPro" id="IPR013805">
    <property type="entry name" value="GrpE_CC"/>
</dbReference>
<gene>
    <name evidence="10" type="primary">grpE</name>
    <name evidence="15" type="ORF">A2Z10_03700</name>
</gene>
<comment type="caution">
    <text evidence="15">The sequence shown here is derived from an EMBL/GenBank/DDBJ whole genome shotgun (WGS) entry which is preliminary data.</text>
</comment>
<comment type="subunit">
    <text evidence="3 10">Homodimer.</text>
</comment>
<accession>A0A1F5AZ58</accession>
<dbReference type="GO" id="GO:0000774">
    <property type="term" value="F:adenyl-nucleotide exchange factor activity"/>
    <property type="evidence" value="ECO:0007669"/>
    <property type="project" value="InterPro"/>
</dbReference>
<comment type="function">
    <text evidence="7 10 11">Participates actively in the response to hyperosmotic and heat shock by preventing the aggregation of stress-denatured proteins, in association with DnaK and GrpE. It is the nucleotide exchange factor for DnaK and may function as a thermosensor. Unfolded proteins bind initially to DnaJ; upon interaction with the DnaJ-bound protein, DnaK hydrolyzes its bound ATP, resulting in the formation of a stable complex. GrpE releases ADP from DnaK; ATP binding to DnaK triggers the release of the substrate protein, thus completing the reaction cycle. Several rounds of ATP-dependent interactions between DnaJ, DnaK and GrpE are required for fully efficient folding.</text>
</comment>
<evidence type="ECO:0000256" key="14">
    <source>
        <dbReference type="SAM" id="MobiDB-lite"/>
    </source>
</evidence>
<evidence type="ECO:0000256" key="10">
    <source>
        <dbReference type="HAMAP-Rule" id="MF_01151"/>
    </source>
</evidence>
<evidence type="ECO:0000256" key="3">
    <source>
        <dbReference type="ARBA" id="ARBA00011738"/>
    </source>
</evidence>
<evidence type="ECO:0000256" key="5">
    <source>
        <dbReference type="ARBA" id="ARBA00023016"/>
    </source>
</evidence>
<evidence type="ECO:0000256" key="6">
    <source>
        <dbReference type="ARBA" id="ARBA00023186"/>
    </source>
</evidence>
<evidence type="ECO:0000256" key="2">
    <source>
        <dbReference type="ARBA" id="ARBA00009054"/>
    </source>
</evidence>
<evidence type="ECO:0000256" key="13">
    <source>
        <dbReference type="SAM" id="Coils"/>
    </source>
</evidence>
<dbReference type="GO" id="GO:0005737">
    <property type="term" value="C:cytoplasm"/>
    <property type="evidence" value="ECO:0007669"/>
    <property type="project" value="UniProtKB-SubCell"/>
</dbReference>
<dbReference type="AlphaFoldDB" id="A0A1F5AZ58"/>
<evidence type="ECO:0000256" key="8">
    <source>
        <dbReference type="ARBA" id="ARBA00072274"/>
    </source>
</evidence>
<keyword evidence="6 10" id="KW-0143">Chaperone</keyword>
<evidence type="ECO:0000256" key="9">
    <source>
        <dbReference type="ARBA" id="ARBA00076414"/>
    </source>
</evidence>
<dbReference type="SUPFAM" id="SSF51064">
    <property type="entry name" value="Head domain of nucleotide exchange factor GrpE"/>
    <property type="match status" value="1"/>
</dbReference>
<keyword evidence="5 10" id="KW-0346">Stress response</keyword>
<evidence type="ECO:0000256" key="1">
    <source>
        <dbReference type="ARBA" id="ARBA00004496"/>
    </source>
</evidence>
<dbReference type="SUPFAM" id="SSF58014">
    <property type="entry name" value="Coiled-coil domain of nucleotide exchange factor GrpE"/>
    <property type="match status" value="1"/>
</dbReference>
<dbReference type="Pfam" id="PF01025">
    <property type="entry name" value="GrpE"/>
    <property type="match status" value="1"/>
</dbReference>
<dbReference type="GO" id="GO:0051082">
    <property type="term" value="F:unfolded protein binding"/>
    <property type="evidence" value="ECO:0007669"/>
    <property type="project" value="TreeGrafter"/>
</dbReference>
<dbReference type="Proteomes" id="UP000176639">
    <property type="component" value="Unassembled WGS sequence"/>
</dbReference>
<dbReference type="InterPro" id="IPR000740">
    <property type="entry name" value="GrpE"/>
</dbReference>
<evidence type="ECO:0000313" key="16">
    <source>
        <dbReference type="Proteomes" id="UP000176639"/>
    </source>
</evidence>
<dbReference type="HAMAP" id="MF_01151">
    <property type="entry name" value="GrpE"/>
    <property type="match status" value="1"/>
</dbReference>
<dbReference type="PRINTS" id="PR00773">
    <property type="entry name" value="GRPEPROTEIN"/>
</dbReference>
<evidence type="ECO:0000256" key="12">
    <source>
        <dbReference type="RuleBase" id="RU004478"/>
    </source>
</evidence>
<dbReference type="CDD" id="cd00446">
    <property type="entry name" value="GrpE"/>
    <property type="match status" value="1"/>
</dbReference>
<comment type="similarity">
    <text evidence="2 10 12">Belongs to the GrpE family.</text>
</comment>
<reference evidence="15 16" key="1">
    <citation type="journal article" date="2016" name="Nat. Commun.">
        <title>Thousands of microbial genomes shed light on interconnected biogeochemical processes in an aquifer system.</title>
        <authorList>
            <person name="Anantharaman K."/>
            <person name="Brown C.T."/>
            <person name="Hug L.A."/>
            <person name="Sharon I."/>
            <person name="Castelle C.J."/>
            <person name="Probst A.J."/>
            <person name="Thomas B.C."/>
            <person name="Singh A."/>
            <person name="Wilkins M.J."/>
            <person name="Karaoz U."/>
            <person name="Brodie E.L."/>
            <person name="Williams K.H."/>
            <person name="Hubbard S.S."/>
            <person name="Banfield J.F."/>
        </authorList>
    </citation>
    <scope>NUCLEOTIDE SEQUENCE [LARGE SCALE GENOMIC DNA]</scope>
</reference>
<dbReference type="Gene3D" id="2.30.22.10">
    <property type="entry name" value="Head domain of nucleotide exchange factor GrpE"/>
    <property type="match status" value="1"/>
</dbReference>
<feature type="compositionally biased region" description="Basic and acidic residues" evidence="14">
    <location>
        <begin position="1"/>
        <end position="17"/>
    </location>
</feature>
<protein>
    <recommendedName>
        <fullName evidence="8 10">Protein GrpE</fullName>
    </recommendedName>
    <alternativeName>
        <fullName evidence="9 10">HSP-70 cofactor</fullName>
    </alternativeName>
</protein>
<dbReference type="EMBL" id="MEYI01000032">
    <property type="protein sequence ID" value="OGD23671.1"/>
    <property type="molecule type" value="Genomic_DNA"/>
</dbReference>
<evidence type="ECO:0000256" key="11">
    <source>
        <dbReference type="RuleBase" id="RU000639"/>
    </source>
</evidence>
<evidence type="ECO:0000256" key="4">
    <source>
        <dbReference type="ARBA" id="ARBA00022490"/>
    </source>
</evidence>